<proteinExistence type="predicted"/>
<protein>
    <submittedName>
        <fullName evidence="1">Uncharacterized protein</fullName>
    </submittedName>
</protein>
<reference evidence="2" key="1">
    <citation type="submission" date="2018-02" db="EMBL/GenBank/DDBJ databases">
        <authorList>
            <person name="Hausmann B."/>
        </authorList>
    </citation>
    <scope>NUCLEOTIDE SEQUENCE [LARGE SCALE GENOMIC DNA]</scope>
    <source>
        <strain evidence="2">Peat soil MAG SbA5</strain>
    </source>
</reference>
<organism evidence="1 2">
    <name type="scientific">Candidatus Sulfuritelmatomonas gaucii</name>
    <dbReference type="NCBI Taxonomy" id="2043161"/>
    <lineage>
        <taxon>Bacteria</taxon>
        <taxon>Pseudomonadati</taxon>
        <taxon>Acidobacteriota</taxon>
        <taxon>Terriglobia</taxon>
        <taxon>Terriglobales</taxon>
        <taxon>Acidobacteriaceae</taxon>
        <taxon>Candidatus Sulfuritelmatomonas</taxon>
    </lineage>
</organism>
<evidence type="ECO:0000313" key="2">
    <source>
        <dbReference type="Proteomes" id="UP000239735"/>
    </source>
</evidence>
<dbReference type="AlphaFoldDB" id="A0A2N9M780"/>
<evidence type="ECO:0000313" key="1">
    <source>
        <dbReference type="EMBL" id="SPE31353.1"/>
    </source>
</evidence>
<accession>A0A2N9M780</accession>
<sequence length="174" mass="19371">MLRITEFSVLLRAGTELPPSLIMKRGDFMDGWNIVRPGGASLLGKTIRKCGWHFIRIADESLRSGVGESSQQAIASALLLAVRSFSEYFNAVEVRNIHLTKYPWFVLGRVGVCPYRIQQSPVQYVPDDALSLPATARRRQLPVNASRLSSQFGRALPILKEAPTLSSYAQEEPQ</sequence>
<name>A0A2N9M780_9BACT</name>
<dbReference type="EMBL" id="OKRB01000150">
    <property type="protein sequence ID" value="SPE31353.1"/>
    <property type="molecule type" value="Genomic_DNA"/>
</dbReference>
<dbReference type="OrthoDB" id="123231at2"/>
<dbReference type="Proteomes" id="UP000239735">
    <property type="component" value="Unassembled WGS sequence"/>
</dbReference>
<gene>
    <name evidence="1" type="ORF">SBA5_880021</name>
</gene>